<keyword evidence="2" id="KW-1185">Reference proteome</keyword>
<dbReference type="KEGG" id="smax:FJR03_08740"/>
<protein>
    <submittedName>
        <fullName evidence="1">Uncharacterized protein</fullName>
    </submittedName>
</protein>
<dbReference type="RefSeq" id="WP_193113136.1">
    <property type="nucleotide sequence ID" value="NZ_CP041165.1"/>
</dbReference>
<accession>A0A7M1AWL6</accession>
<dbReference type="Proteomes" id="UP000593910">
    <property type="component" value="Chromosome"/>
</dbReference>
<dbReference type="EMBL" id="CP041165">
    <property type="protein sequence ID" value="QOP41815.1"/>
    <property type="molecule type" value="Genomic_DNA"/>
</dbReference>
<name>A0A7M1AWL6_9BACT</name>
<gene>
    <name evidence="1" type="ORF">FJR03_08740</name>
</gene>
<evidence type="ECO:0000313" key="1">
    <source>
        <dbReference type="EMBL" id="QOP41815.1"/>
    </source>
</evidence>
<sequence length="417" mass="48101">MIEKSKENQLLKAYITKHNDMQGVIKTNSGRHCYHIRFKLSGSLTDYQKYFKPLNIMVKESDHSCSSKSPTYILENTVQIDSIPKNTQLYWVNNEVENSKTGSTLFATKDLSPDKLNVTAKTYTIDELIADVTKKVQLKYDKCVATELIRLLNLASQKKDIIKIDPILTFTTEDLKVISKDFGEILAAIWIMKNSNFSKVIFPKNSNEKLIDFYAEKVSINYPISVKSGKGGKVLLQNLIDALNRRTRKHSKKISEEPIYQIIQIVNKNSAKEQMVIIHQYLQTKMIEDLATILKKPIELIDLEYIKNWSNSKTIEELKELLSDWWKEYSQPTKFNIQDQERLVISPLGEAIKYTLNNDPKLKESLNCIAKQVALLQVNVDINTKTMRFQKSFFKNAKFEFGWPGYSSGNKLGFRMV</sequence>
<organism evidence="1 2">
    <name type="scientific">Sulfurimonas marina</name>
    <dbReference type="NCBI Taxonomy" id="2590551"/>
    <lineage>
        <taxon>Bacteria</taxon>
        <taxon>Pseudomonadati</taxon>
        <taxon>Campylobacterota</taxon>
        <taxon>Epsilonproteobacteria</taxon>
        <taxon>Campylobacterales</taxon>
        <taxon>Sulfurimonadaceae</taxon>
        <taxon>Sulfurimonas</taxon>
    </lineage>
</organism>
<reference evidence="1 2" key="1">
    <citation type="submission" date="2019-06" db="EMBL/GenBank/DDBJ databases">
        <title>Sulfurimonas gotlandica sp. nov., a chemoautotrophic and psychrotolerant epsilonproteobacterium isolated from a pelagic redoxcline, and an emended description of the genus Sulfurimonas.</title>
        <authorList>
            <person name="Wang S."/>
            <person name="Jiang L."/>
            <person name="Shao Z."/>
        </authorList>
    </citation>
    <scope>NUCLEOTIDE SEQUENCE [LARGE SCALE GENOMIC DNA]</scope>
    <source>
        <strain evidence="1 2">B2</strain>
    </source>
</reference>
<proteinExistence type="predicted"/>
<evidence type="ECO:0000313" key="2">
    <source>
        <dbReference type="Proteomes" id="UP000593910"/>
    </source>
</evidence>
<dbReference type="AlphaFoldDB" id="A0A7M1AWL6"/>